<dbReference type="EC" id="1.1.1.175" evidence="2"/>
<dbReference type="SMART" id="SM00822">
    <property type="entry name" value="PKS_KR"/>
    <property type="match status" value="1"/>
</dbReference>
<evidence type="ECO:0000256" key="2">
    <source>
        <dbReference type="ARBA" id="ARBA00066641"/>
    </source>
</evidence>
<dbReference type="KEGG" id="pzu:PHZ_c2555"/>
<gene>
    <name evidence="5" type="ordered locus">PHZ_c2555</name>
</gene>
<evidence type="ECO:0000256" key="1">
    <source>
        <dbReference type="ARBA" id="ARBA00006484"/>
    </source>
</evidence>
<dbReference type="eggNOG" id="COG1028">
    <property type="taxonomic scope" value="Bacteria"/>
</dbReference>
<reference evidence="5 6" key="1">
    <citation type="journal article" date="2008" name="BMC Genomics">
        <title>Complete genome of Phenylobacterium zucineum - a novel facultative intracellular bacterium isolated from human erythroleukemia cell line K562.</title>
        <authorList>
            <person name="Luo Y."/>
            <person name="Xu X."/>
            <person name="Ding Z."/>
            <person name="Liu Z."/>
            <person name="Zhang B."/>
            <person name="Yan Z."/>
            <person name="Sun J."/>
            <person name="Hu S."/>
            <person name="Hu X."/>
        </authorList>
    </citation>
    <scope>NUCLEOTIDE SEQUENCE [LARGE SCALE GENOMIC DNA]</scope>
    <source>
        <strain evidence="5 6">HLK1</strain>
    </source>
</reference>
<dbReference type="PROSITE" id="PS00061">
    <property type="entry name" value="ADH_SHORT"/>
    <property type="match status" value="1"/>
</dbReference>
<proteinExistence type="inferred from homology"/>
<comment type="similarity">
    <text evidence="1">Belongs to the short-chain dehydrogenases/reductases (SDR) family.</text>
</comment>
<dbReference type="GO" id="GO:0047838">
    <property type="term" value="F:D-xylose 1-dehydrogenase (NAD+) activity"/>
    <property type="evidence" value="ECO:0007669"/>
    <property type="project" value="UniProtKB-EC"/>
</dbReference>
<dbReference type="InterPro" id="IPR057326">
    <property type="entry name" value="KR_dom"/>
</dbReference>
<dbReference type="Gene3D" id="3.40.50.720">
    <property type="entry name" value="NAD(P)-binding Rossmann-like Domain"/>
    <property type="match status" value="1"/>
</dbReference>
<dbReference type="InterPro" id="IPR036291">
    <property type="entry name" value="NAD(P)-bd_dom_sf"/>
</dbReference>
<protein>
    <recommendedName>
        <fullName evidence="3">D-xylose 1-dehydrogenase</fullName>
        <ecNumber evidence="2">1.1.1.175</ecNumber>
    </recommendedName>
</protein>
<dbReference type="InterPro" id="IPR002347">
    <property type="entry name" value="SDR_fam"/>
</dbReference>
<dbReference type="EMBL" id="CP000747">
    <property type="protein sequence ID" value="ACG78964.1"/>
    <property type="molecule type" value="Genomic_DNA"/>
</dbReference>
<evidence type="ECO:0000256" key="3">
    <source>
        <dbReference type="ARBA" id="ARBA00069939"/>
    </source>
</evidence>
<dbReference type="RefSeq" id="WP_012523102.1">
    <property type="nucleotide sequence ID" value="NC_011144.1"/>
</dbReference>
<dbReference type="FunFam" id="3.40.50.720:FF:000084">
    <property type="entry name" value="Short-chain dehydrogenase reductase"/>
    <property type="match status" value="1"/>
</dbReference>
<dbReference type="STRING" id="450851.PHZ_c2555"/>
<organism evidence="5 6">
    <name type="scientific">Phenylobacterium zucineum (strain HLK1)</name>
    <dbReference type="NCBI Taxonomy" id="450851"/>
    <lineage>
        <taxon>Bacteria</taxon>
        <taxon>Pseudomonadati</taxon>
        <taxon>Pseudomonadota</taxon>
        <taxon>Alphaproteobacteria</taxon>
        <taxon>Caulobacterales</taxon>
        <taxon>Caulobacteraceae</taxon>
        <taxon>Phenylobacterium</taxon>
    </lineage>
</organism>
<evidence type="ECO:0000313" key="6">
    <source>
        <dbReference type="Proteomes" id="UP000001868"/>
    </source>
</evidence>
<dbReference type="CDD" id="cd05233">
    <property type="entry name" value="SDR_c"/>
    <property type="match status" value="1"/>
</dbReference>
<sequence length="260" mass="26983">MADPMALLRLDGQVAVVTGSTRGIGLATARLLGRAGARIVVSSRKAEACEQVRAALCDEGVEAIAAPCHTALEADRQRLAEAATAAFGRVDVLISNAGVNPSFSSLQDLPEEAWDKVFDVNLKAAWRLSQLLAPEIAKQGSGAMVLLSSIGSIVASPRSGAYAVAKAGVNHLARQLAHEWGPAGIRVNSVAPGVTRTDMVRAAMADPKALEATLRRTPLRRIAEPEDIASVILFLVSAAGRHVTGQTLVVDGGATLTAAN</sequence>
<name>B4RH16_PHEZH</name>
<dbReference type="AlphaFoldDB" id="B4RH16"/>
<dbReference type="Proteomes" id="UP000001868">
    <property type="component" value="Chromosome"/>
</dbReference>
<dbReference type="OrthoDB" id="9789398at2"/>
<keyword evidence="6" id="KW-1185">Reference proteome</keyword>
<feature type="domain" description="Ketoreductase" evidence="4">
    <location>
        <begin position="13"/>
        <end position="203"/>
    </location>
</feature>
<dbReference type="NCBIfam" id="NF005559">
    <property type="entry name" value="PRK07231.1"/>
    <property type="match status" value="1"/>
</dbReference>
<dbReference type="PRINTS" id="PR00080">
    <property type="entry name" value="SDRFAMILY"/>
</dbReference>
<dbReference type="PANTHER" id="PTHR43943:SF2">
    <property type="entry name" value="DEHYDROGENASE_REDUCTASE 4"/>
    <property type="match status" value="1"/>
</dbReference>
<accession>B4RH16</accession>
<evidence type="ECO:0000259" key="4">
    <source>
        <dbReference type="SMART" id="SM00822"/>
    </source>
</evidence>
<dbReference type="PANTHER" id="PTHR43943">
    <property type="entry name" value="DEHYDROGENASE/REDUCTASE (SDR FAMILY) MEMBER 4"/>
    <property type="match status" value="1"/>
</dbReference>
<dbReference type="HOGENOM" id="CLU_010194_1_1_5"/>
<dbReference type="InterPro" id="IPR020904">
    <property type="entry name" value="Sc_DH/Rdtase_CS"/>
</dbReference>
<dbReference type="PRINTS" id="PR00081">
    <property type="entry name" value="GDHRDH"/>
</dbReference>
<evidence type="ECO:0000313" key="5">
    <source>
        <dbReference type="EMBL" id="ACG78964.1"/>
    </source>
</evidence>
<dbReference type="Pfam" id="PF13561">
    <property type="entry name" value="adh_short_C2"/>
    <property type="match status" value="1"/>
</dbReference>
<dbReference type="SUPFAM" id="SSF51735">
    <property type="entry name" value="NAD(P)-binding Rossmann-fold domains"/>
    <property type="match status" value="1"/>
</dbReference>